<reference evidence="1" key="1">
    <citation type="submission" date="2020-08" db="EMBL/GenBank/DDBJ databases">
        <title>Multicomponent nature underlies the extraordinary mechanical properties of spider dragline silk.</title>
        <authorList>
            <person name="Kono N."/>
            <person name="Nakamura H."/>
            <person name="Mori M."/>
            <person name="Yoshida Y."/>
            <person name="Ohtoshi R."/>
            <person name="Malay A.D."/>
            <person name="Moran D.A.P."/>
            <person name="Tomita M."/>
            <person name="Numata K."/>
            <person name="Arakawa K."/>
        </authorList>
    </citation>
    <scope>NUCLEOTIDE SEQUENCE</scope>
</reference>
<dbReference type="Pfam" id="PF08238">
    <property type="entry name" value="Sel1"/>
    <property type="match status" value="5"/>
</dbReference>
<gene>
    <name evidence="1" type="primary">Dele</name>
    <name evidence="1" type="ORF">NPIL_274571</name>
</gene>
<comment type="caution">
    <text evidence="1">The sequence shown here is derived from an EMBL/GenBank/DDBJ whole genome shotgun (WGS) entry which is preliminary data.</text>
</comment>
<protein>
    <submittedName>
        <fullName evidence="1">Death ligand signal enhancer</fullName>
    </submittedName>
</protein>
<dbReference type="InterPro" id="IPR052748">
    <property type="entry name" value="ISR_Activator"/>
</dbReference>
<dbReference type="Gene3D" id="1.25.40.10">
    <property type="entry name" value="Tetratricopeptide repeat domain"/>
    <property type="match status" value="1"/>
</dbReference>
<proteinExistence type="predicted"/>
<dbReference type="SMART" id="SM00671">
    <property type="entry name" value="SEL1"/>
    <property type="match status" value="6"/>
</dbReference>
<sequence>MWKISRNIIFPRWNPHQCKFNDSNFKKTTGIQILVAAAPPNEKKRSHEQNDWKKEHFSQRFWNSAQFLLSKSLLLETAGWLGTVSVLCFHLHHKHFYSMFDYEHIKNHCIFSKSVKALPENSHKDNKYSENLIPEKHLETSYTTEDLRSVGTIPESFQGVLQDLRTRSIPYAAAVHNSRGISYLESSDKKAFRSFKRAANLGSSQGLYNLGICYELGIGTKVNLTRAAFCYRKAAMKGHGSASFNLAVYFRKGIGGLPVDFKIAKLLIEQAAAKNVPEAQLYLGLEYLEEEKWSDAYNVFSNLASKDNTDGKYYLGLCYENGWGIDKDEKVAVEFFSQNATLGHTKSIRSLIKYYEEGLGGCKSNLDFALALSQILVDQGDEEGKKALLRLTTKKISSKIAAKFKKIIPNLDTKRNRLHISSSFPELTLVKTTKPKSSSPAVIPSYLDLITNFSSVKMHRLDERKNPTIFIDEDKLNVTFITSYIHPVKLNVLPMLITKM</sequence>
<dbReference type="InterPro" id="IPR006597">
    <property type="entry name" value="Sel1-like"/>
</dbReference>
<name>A0A8X6NNN6_NEPPI</name>
<dbReference type="OrthoDB" id="2384430at2759"/>
<organism evidence="1 2">
    <name type="scientific">Nephila pilipes</name>
    <name type="common">Giant wood spider</name>
    <name type="synonym">Nephila maculata</name>
    <dbReference type="NCBI Taxonomy" id="299642"/>
    <lineage>
        <taxon>Eukaryota</taxon>
        <taxon>Metazoa</taxon>
        <taxon>Ecdysozoa</taxon>
        <taxon>Arthropoda</taxon>
        <taxon>Chelicerata</taxon>
        <taxon>Arachnida</taxon>
        <taxon>Araneae</taxon>
        <taxon>Araneomorphae</taxon>
        <taxon>Entelegynae</taxon>
        <taxon>Araneoidea</taxon>
        <taxon>Nephilidae</taxon>
        <taxon>Nephila</taxon>
    </lineage>
</organism>
<evidence type="ECO:0000313" key="2">
    <source>
        <dbReference type="Proteomes" id="UP000887013"/>
    </source>
</evidence>
<dbReference type="EMBL" id="BMAW01106157">
    <property type="protein sequence ID" value="GFT22807.1"/>
    <property type="molecule type" value="Genomic_DNA"/>
</dbReference>
<dbReference type="PANTHER" id="PTHR45011">
    <property type="entry name" value="DAP3-BINDING CELL DEATH ENHANCER 1"/>
    <property type="match status" value="1"/>
</dbReference>
<dbReference type="SUPFAM" id="SSF81901">
    <property type="entry name" value="HCP-like"/>
    <property type="match status" value="2"/>
</dbReference>
<dbReference type="PANTHER" id="PTHR45011:SF1">
    <property type="entry name" value="DAP3-BINDING CELL DEATH ENHANCER 1"/>
    <property type="match status" value="1"/>
</dbReference>
<evidence type="ECO:0000313" key="1">
    <source>
        <dbReference type="EMBL" id="GFT22807.1"/>
    </source>
</evidence>
<keyword evidence="2" id="KW-1185">Reference proteome</keyword>
<accession>A0A8X6NNN6</accession>
<dbReference type="Proteomes" id="UP000887013">
    <property type="component" value="Unassembled WGS sequence"/>
</dbReference>
<dbReference type="AlphaFoldDB" id="A0A8X6NNN6"/>
<dbReference type="InterPro" id="IPR011990">
    <property type="entry name" value="TPR-like_helical_dom_sf"/>
</dbReference>